<keyword evidence="2" id="KW-1185">Reference proteome</keyword>
<dbReference type="EMBL" id="LGYO01000012">
    <property type="protein sequence ID" value="KNZ42494.1"/>
    <property type="molecule type" value="Genomic_DNA"/>
</dbReference>
<dbReference type="RefSeq" id="WP_050739489.1">
    <property type="nucleotide sequence ID" value="NZ_LGYO01000012.1"/>
</dbReference>
<evidence type="ECO:0000313" key="2">
    <source>
        <dbReference type="Proteomes" id="UP000036873"/>
    </source>
</evidence>
<gene>
    <name evidence="1" type="ORF">AKG39_06100</name>
</gene>
<proteinExistence type="predicted"/>
<accession>A0A0L6U1V9</accession>
<dbReference type="AlphaFoldDB" id="A0A0L6U1V9"/>
<reference evidence="2" key="1">
    <citation type="submission" date="2015-07" db="EMBL/GenBank/DDBJ databases">
        <title>Draft genome sequence of Acetobacterium bakii DSM 8293, a potential psychrophilic chemical producer through syngas fermentation.</title>
        <authorList>
            <person name="Song Y."/>
            <person name="Hwang S."/>
            <person name="Cho B.-K."/>
        </authorList>
    </citation>
    <scope>NUCLEOTIDE SEQUENCE [LARGE SCALE GENOMIC DNA]</scope>
    <source>
        <strain evidence="2">DSM 8239</strain>
    </source>
</reference>
<dbReference type="STRING" id="52689.AKG39_06100"/>
<organism evidence="1 2">
    <name type="scientific">Acetobacterium bakii</name>
    <dbReference type="NCBI Taxonomy" id="52689"/>
    <lineage>
        <taxon>Bacteria</taxon>
        <taxon>Bacillati</taxon>
        <taxon>Bacillota</taxon>
        <taxon>Clostridia</taxon>
        <taxon>Eubacteriales</taxon>
        <taxon>Eubacteriaceae</taxon>
        <taxon>Acetobacterium</taxon>
    </lineage>
</organism>
<dbReference type="OrthoDB" id="6197337at2"/>
<dbReference type="Proteomes" id="UP000036873">
    <property type="component" value="Unassembled WGS sequence"/>
</dbReference>
<name>A0A0L6U1V9_9FIRM</name>
<evidence type="ECO:0008006" key="3">
    <source>
        <dbReference type="Google" id="ProtNLM"/>
    </source>
</evidence>
<evidence type="ECO:0000313" key="1">
    <source>
        <dbReference type="EMBL" id="KNZ42494.1"/>
    </source>
</evidence>
<sequence length="228" mass="25498">MDLELVTNEVFKRLIEKINQYQTEVEAISGKKFLQCDGTAVTIPGYEAVFLEAIKDNNDFLGYEFLVISKLSIDEMAASVNGVAINGKTRALRQFLLTGKNVYVIEEGLEYRMYKAIANPVFYNVFRDHEKQLELCGVRIMSIVALESSLISEGKAALPEVAKKEIREESTATVIKPVAKCSTVKKLINFELAKQLAVEPNIVLKTGTLVTPYANDVFRESNTTITYI</sequence>
<protein>
    <recommendedName>
        <fullName evidence="3">Ethanolamine utilization protein</fullName>
    </recommendedName>
</protein>
<comment type="caution">
    <text evidence="1">The sequence shown here is derived from an EMBL/GenBank/DDBJ whole genome shotgun (WGS) entry which is preliminary data.</text>
</comment>